<dbReference type="SUPFAM" id="SSF48179">
    <property type="entry name" value="6-phosphogluconate dehydrogenase C-terminal domain-like"/>
    <property type="match status" value="1"/>
</dbReference>
<dbReference type="EC" id="1.1.1.108" evidence="4 11"/>
<feature type="domain" description="3-hydroxyacyl-CoA dehydrogenase NAD binding" evidence="13">
    <location>
        <begin position="11"/>
        <end position="185"/>
    </location>
</feature>
<evidence type="ECO:0000256" key="7">
    <source>
        <dbReference type="ARBA" id="ARBA00023002"/>
    </source>
</evidence>
<evidence type="ECO:0000313" key="16">
    <source>
        <dbReference type="Proteomes" id="UP000501063"/>
    </source>
</evidence>
<comment type="subcellular location">
    <subcellularLocation>
        <location evidence="1 11">Cytoplasm</location>
    </subcellularLocation>
</comment>
<dbReference type="Proteomes" id="UP000501063">
    <property type="component" value="Chromosome"/>
</dbReference>
<sequence>MPFITDIKTFAALGSGVIGSGWVARALAHGLDVVAWDPAPGAEAALRARIANAWPALEKAGLAPGASQDRLRFVATIEECVRDADFIQESAPERLDLKCELHARISAAAKPNALIGSSTSGLLPSEFYADATHPERCVVGHPFNPVYLLPLVEVVGGEKTAPEAVQAAIKVYESLGMRPLHVRKEVPGFIADRLLEALWREALHLVNDGVASTGEIDDAIRFGAGLRWSFMGTFLTYTLAGGNAGMRHFMAQFGPALQLPWTYLPAPELTDTLIDRVVEGTSEQQGSRSIAELERYRDDCLLAVLGAIKDTKSRHGFAFAD</sequence>
<dbReference type="UniPathway" id="UPA00117"/>
<dbReference type="GO" id="GO:0005737">
    <property type="term" value="C:cytoplasm"/>
    <property type="evidence" value="ECO:0007669"/>
    <property type="project" value="UniProtKB-SubCell"/>
</dbReference>
<comment type="catalytic activity">
    <reaction evidence="9">
        <text>carnitine + NAD(+) = 3-dehydrocarnitine + NADH + H(+)</text>
        <dbReference type="Rhea" id="RHEA:19265"/>
        <dbReference type="ChEBI" id="CHEBI:15378"/>
        <dbReference type="ChEBI" id="CHEBI:17126"/>
        <dbReference type="ChEBI" id="CHEBI:57540"/>
        <dbReference type="ChEBI" id="CHEBI:57885"/>
        <dbReference type="ChEBI" id="CHEBI:57945"/>
        <dbReference type="EC" id="1.1.1.108"/>
    </reaction>
    <physiologicalReaction direction="left-to-right" evidence="9">
        <dbReference type="Rhea" id="RHEA:19266"/>
    </physiologicalReaction>
</comment>
<gene>
    <name evidence="15" type="ORF">G5B91_32320</name>
    <name evidence="14" type="ORF">I5I61_30275</name>
</gene>
<keyword evidence="17" id="KW-1185">Reference proteome</keyword>
<evidence type="ECO:0000313" key="15">
    <source>
        <dbReference type="EMBL" id="QIE90690.1"/>
    </source>
</evidence>
<evidence type="ECO:0000259" key="12">
    <source>
        <dbReference type="Pfam" id="PF00725"/>
    </source>
</evidence>
<evidence type="ECO:0000256" key="11">
    <source>
        <dbReference type="HAMAP-Rule" id="MF_02129"/>
    </source>
</evidence>
<dbReference type="InterPro" id="IPR006108">
    <property type="entry name" value="3HC_DH_C"/>
</dbReference>
<evidence type="ECO:0000256" key="1">
    <source>
        <dbReference type="ARBA" id="ARBA00004496"/>
    </source>
</evidence>
<dbReference type="AlphaFoldDB" id="A0A6G6J6K6"/>
<evidence type="ECO:0000256" key="5">
    <source>
        <dbReference type="ARBA" id="ARBA00021240"/>
    </source>
</evidence>
<evidence type="ECO:0000313" key="17">
    <source>
        <dbReference type="Proteomes" id="UP000608450"/>
    </source>
</evidence>
<evidence type="ECO:0000256" key="2">
    <source>
        <dbReference type="ARBA" id="ARBA00004855"/>
    </source>
</evidence>
<dbReference type="FunFam" id="1.10.1040.10:FF:000027">
    <property type="entry name" value="L-carnitine dehydrogenase"/>
    <property type="match status" value="1"/>
</dbReference>
<comment type="similarity">
    <text evidence="10 11">Belongs to the 3-hydroxyacyl-CoA dehydrogenase family. L-carnitine dehydrogenase subfamily.</text>
</comment>
<dbReference type="Gene3D" id="1.10.1040.10">
    <property type="entry name" value="N-(1-d-carboxylethyl)-l-norvaline Dehydrogenase, domain 2"/>
    <property type="match status" value="1"/>
</dbReference>
<dbReference type="Pfam" id="PF00725">
    <property type="entry name" value="3HCDH"/>
    <property type="match status" value="1"/>
</dbReference>
<dbReference type="FunFam" id="3.40.50.720:FF:000522">
    <property type="entry name" value="L-carnitine dehydrogenase"/>
    <property type="match status" value="1"/>
</dbReference>
<evidence type="ECO:0000259" key="13">
    <source>
        <dbReference type="Pfam" id="PF02737"/>
    </source>
</evidence>
<dbReference type="GO" id="GO:0006631">
    <property type="term" value="P:fatty acid metabolic process"/>
    <property type="evidence" value="ECO:0007669"/>
    <property type="project" value="InterPro"/>
</dbReference>
<keyword evidence="8 11" id="KW-0520">NAD</keyword>
<name>A0A6G6J6K6_PSENT</name>
<dbReference type="Proteomes" id="UP000608450">
    <property type="component" value="Unassembled WGS sequence"/>
</dbReference>
<dbReference type="HAMAP" id="MF_02129">
    <property type="entry name" value="L_carnitine_dehydrog"/>
    <property type="match status" value="1"/>
</dbReference>
<dbReference type="Gene3D" id="3.40.50.720">
    <property type="entry name" value="NAD(P)-binding Rossmann-like Domain"/>
    <property type="match status" value="1"/>
</dbReference>
<dbReference type="InterPro" id="IPR013328">
    <property type="entry name" value="6PGD_dom2"/>
</dbReference>
<feature type="domain" description="3-hydroxyacyl-CoA dehydrogenase C-terminal" evidence="12">
    <location>
        <begin position="188"/>
        <end position="256"/>
    </location>
</feature>
<accession>A0A6G6J6K6</accession>
<evidence type="ECO:0000256" key="8">
    <source>
        <dbReference type="ARBA" id="ARBA00023027"/>
    </source>
</evidence>
<dbReference type="InterPro" id="IPR026578">
    <property type="entry name" value="L-carnitine_dehydrogenase"/>
</dbReference>
<keyword evidence="7 11" id="KW-0560">Oxidoreductase</keyword>
<dbReference type="GO" id="GO:0042413">
    <property type="term" value="P:carnitine catabolic process"/>
    <property type="evidence" value="ECO:0007669"/>
    <property type="project" value="UniProtKB-ARBA"/>
</dbReference>
<evidence type="ECO:0000256" key="9">
    <source>
        <dbReference type="ARBA" id="ARBA00050819"/>
    </source>
</evidence>
<dbReference type="InterPro" id="IPR006176">
    <property type="entry name" value="3-OHacyl-CoA_DH_NAD-bd"/>
</dbReference>
<comment type="function">
    <text evidence="11">Catalyzes the NAD(+)-dependent oxidation of L-carnitine to 3-dehydrocarnitine.</text>
</comment>
<evidence type="ECO:0000256" key="3">
    <source>
        <dbReference type="ARBA" id="ARBA00011738"/>
    </source>
</evidence>
<dbReference type="PANTHER" id="PTHR48075">
    <property type="entry name" value="3-HYDROXYACYL-COA DEHYDROGENASE FAMILY PROTEIN"/>
    <property type="match status" value="1"/>
</dbReference>
<reference evidence="15 16" key="1">
    <citation type="submission" date="2020-02" db="EMBL/GenBank/DDBJ databases">
        <title>Integrative conjugative elements (ICEs) and plasmids drive adaptation of Pseudomonas nitroreducens strain HBP1 to wastewater environment.</title>
        <authorList>
            <person name="Sentchilo V."/>
            <person name="Carraro N."/>
            <person name="Bertelli C."/>
            <person name="van der Meer J.R."/>
        </authorList>
    </citation>
    <scope>NUCLEOTIDE SEQUENCE [LARGE SCALE GENOMIC DNA]</scope>
    <source>
        <strain evidence="15 16">HBP1</strain>
    </source>
</reference>
<dbReference type="KEGG" id="pnt:G5B91_32320"/>
<evidence type="ECO:0000256" key="10">
    <source>
        <dbReference type="ARBA" id="ARBA00061178"/>
    </source>
</evidence>
<dbReference type="EMBL" id="CP049140">
    <property type="protein sequence ID" value="QIE90690.1"/>
    <property type="molecule type" value="Genomic_DNA"/>
</dbReference>
<comment type="pathway">
    <text evidence="2 11">Amine and polyamine metabolism; carnitine metabolism.</text>
</comment>
<dbReference type="EMBL" id="JADTFC010000138">
    <property type="protein sequence ID" value="MBG6291766.1"/>
    <property type="molecule type" value="Genomic_DNA"/>
</dbReference>
<dbReference type="SUPFAM" id="SSF51735">
    <property type="entry name" value="NAD(P)-binding Rossmann-fold domains"/>
    <property type="match status" value="1"/>
</dbReference>
<evidence type="ECO:0000256" key="6">
    <source>
        <dbReference type="ARBA" id="ARBA00022490"/>
    </source>
</evidence>
<comment type="subunit">
    <text evidence="3 11">Homodimer.</text>
</comment>
<dbReference type="RefSeq" id="WP_038803446.1">
    <property type="nucleotide sequence ID" value="NZ_CP049140.1"/>
</dbReference>
<feature type="binding site" evidence="11">
    <location>
        <begin position="14"/>
        <end position="19"/>
    </location>
    <ligand>
        <name>NAD(+)</name>
        <dbReference type="ChEBI" id="CHEBI:57540"/>
    </ligand>
</feature>
<dbReference type="PANTHER" id="PTHR48075:SF5">
    <property type="entry name" value="3-HYDROXYBUTYRYL-COA DEHYDROGENASE"/>
    <property type="match status" value="1"/>
</dbReference>
<dbReference type="Pfam" id="PF02737">
    <property type="entry name" value="3HCDH_N"/>
    <property type="match status" value="1"/>
</dbReference>
<reference evidence="14 17" key="2">
    <citation type="submission" date="2020-11" db="EMBL/GenBank/DDBJ databases">
        <title>Enhanced detection system for hospital associated transmission using whole genome sequencing surveillance.</title>
        <authorList>
            <person name="Harrison L.H."/>
            <person name="Van Tyne D."/>
            <person name="Marsh J.W."/>
            <person name="Griffith M.P."/>
            <person name="Snyder D.J."/>
            <person name="Cooper V.S."/>
            <person name="Mustapha M."/>
        </authorList>
    </citation>
    <scope>NUCLEOTIDE SEQUENCE [LARGE SCALE GENOMIC DNA]</scope>
    <source>
        <strain evidence="14 17">PSA00705</strain>
    </source>
</reference>
<keyword evidence="6 11" id="KW-0963">Cytoplasm</keyword>
<organism evidence="15 16">
    <name type="scientific">Pseudomonas nitroreducens</name>
    <dbReference type="NCBI Taxonomy" id="46680"/>
    <lineage>
        <taxon>Bacteria</taxon>
        <taxon>Pseudomonadati</taxon>
        <taxon>Pseudomonadota</taxon>
        <taxon>Gammaproteobacteria</taxon>
        <taxon>Pseudomonadales</taxon>
        <taxon>Pseudomonadaceae</taxon>
        <taxon>Pseudomonas</taxon>
    </lineage>
</organism>
<dbReference type="NCBIfam" id="NF005471">
    <property type="entry name" value="PRK07066.1"/>
    <property type="match status" value="1"/>
</dbReference>
<evidence type="ECO:0000256" key="4">
    <source>
        <dbReference type="ARBA" id="ARBA00012956"/>
    </source>
</evidence>
<proteinExistence type="inferred from homology"/>
<dbReference type="GO" id="GO:0047728">
    <property type="term" value="F:carnitine 3-dehydrogenase activity"/>
    <property type="evidence" value="ECO:0007669"/>
    <property type="project" value="UniProtKB-UniRule"/>
</dbReference>
<evidence type="ECO:0000313" key="14">
    <source>
        <dbReference type="EMBL" id="MBG6291766.1"/>
    </source>
</evidence>
<dbReference type="InterPro" id="IPR036291">
    <property type="entry name" value="NAD(P)-bd_dom_sf"/>
</dbReference>
<dbReference type="InterPro" id="IPR008927">
    <property type="entry name" value="6-PGluconate_DH-like_C_sf"/>
</dbReference>
<protein>
    <recommendedName>
        <fullName evidence="5 11">L-carnitine dehydrogenase</fullName>
        <shortName evidence="11">CDH</shortName>
        <shortName evidence="11">L-CDH</shortName>
        <ecNumber evidence="4 11">1.1.1.108</ecNumber>
    </recommendedName>
</protein>
<dbReference type="GO" id="GO:0070403">
    <property type="term" value="F:NAD+ binding"/>
    <property type="evidence" value="ECO:0007669"/>
    <property type="project" value="InterPro"/>
</dbReference>